<evidence type="ECO:0008006" key="3">
    <source>
        <dbReference type="Google" id="ProtNLM"/>
    </source>
</evidence>
<protein>
    <recommendedName>
        <fullName evidence="3">BTB domain-containing protein</fullName>
    </recommendedName>
</protein>
<dbReference type="OMA" id="ESDRTHI"/>
<gene>
    <name evidence="1" type="ORF">A0H81_05209</name>
</gene>
<accession>A0A1C7MCY0</accession>
<evidence type="ECO:0000313" key="1">
    <source>
        <dbReference type="EMBL" id="OBZ74740.1"/>
    </source>
</evidence>
<keyword evidence="2" id="KW-1185">Reference proteome</keyword>
<comment type="caution">
    <text evidence="1">The sequence shown here is derived from an EMBL/GenBank/DDBJ whole genome shotgun (WGS) entry which is preliminary data.</text>
</comment>
<reference evidence="1 2" key="1">
    <citation type="submission" date="2016-03" db="EMBL/GenBank/DDBJ databases">
        <title>Whole genome sequencing of Grifola frondosa 9006-11.</title>
        <authorList>
            <person name="Min B."/>
            <person name="Park H."/>
            <person name="Kim J.-G."/>
            <person name="Cho H."/>
            <person name="Oh Y.-L."/>
            <person name="Kong W.-S."/>
            <person name="Choi I.-G."/>
        </authorList>
    </citation>
    <scope>NUCLEOTIDE SEQUENCE [LARGE SCALE GENOMIC DNA]</scope>
    <source>
        <strain evidence="1 2">9006-11</strain>
    </source>
</reference>
<proteinExistence type="predicted"/>
<dbReference type="EMBL" id="LUGG01000005">
    <property type="protein sequence ID" value="OBZ74740.1"/>
    <property type="molecule type" value="Genomic_DNA"/>
</dbReference>
<dbReference type="OrthoDB" id="2799068at2759"/>
<dbReference type="AlphaFoldDB" id="A0A1C7MCY0"/>
<evidence type="ECO:0000313" key="2">
    <source>
        <dbReference type="Proteomes" id="UP000092993"/>
    </source>
</evidence>
<name>A0A1C7MCY0_GRIFR</name>
<sequence>MLQMPQPSNVDKVDECPSVELMDSAQDWMYVLRWLYNADEFHNMPHPAPFNIVAGALRISHKYEFGVLRRWAIEDLCSRWPLDLATMNNNSFPFAAEAIVLARECDVPQILPSAFYALSIQKWACDGDGGRSHLVLTPQDMRRLVVGKERLHDAHLSIVLDPLAIEDDDSIPNSECARCRAALKVYWRDKMATAAFEPSHMGCWLLRELHRIATTNDDLVVRSICAMCFRRHQDLAWTRFSALRREIPQYFNLV</sequence>
<dbReference type="Proteomes" id="UP000092993">
    <property type="component" value="Unassembled WGS sequence"/>
</dbReference>
<organism evidence="1 2">
    <name type="scientific">Grifola frondosa</name>
    <name type="common">Maitake</name>
    <name type="synonym">Polyporus frondosus</name>
    <dbReference type="NCBI Taxonomy" id="5627"/>
    <lineage>
        <taxon>Eukaryota</taxon>
        <taxon>Fungi</taxon>
        <taxon>Dikarya</taxon>
        <taxon>Basidiomycota</taxon>
        <taxon>Agaricomycotina</taxon>
        <taxon>Agaricomycetes</taxon>
        <taxon>Polyporales</taxon>
        <taxon>Grifolaceae</taxon>
        <taxon>Grifola</taxon>
    </lineage>
</organism>